<dbReference type="Proteomes" id="UP000027222">
    <property type="component" value="Unassembled WGS sequence"/>
</dbReference>
<dbReference type="STRING" id="685588.A0A067TGE8"/>
<dbReference type="PANTHER" id="PTHR11839:SF1">
    <property type="entry name" value="ADP-SUGAR PYROPHOSPHATASE"/>
    <property type="match status" value="1"/>
</dbReference>
<dbReference type="Pfam" id="PF00293">
    <property type="entry name" value="NUDIX"/>
    <property type="match status" value="1"/>
</dbReference>
<dbReference type="GO" id="GO:0019693">
    <property type="term" value="P:ribose phosphate metabolic process"/>
    <property type="evidence" value="ECO:0007669"/>
    <property type="project" value="TreeGrafter"/>
</dbReference>
<dbReference type="PRINTS" id="PR00502">
    <property type="entry name" value="NUDIXFAMILY"/>
</dbReference>
<dbReference type="InterPro" id="IPR020476">
    <property type="entry name" value="Nudix_hydrolase"/>
</dbReference>
<dbReference type="HOGENOM" id="CLU_062658_0_0_1"/>
<reference evidence="5" key="1">
    <citation type="journal article" date="2014" name="Proc. Natl. Acad. Sci. U.S.A.">
        <title>Extensive sampling of basidiomycete genomes demonstrates inadequacy of the white-rot/brown-rot paradigm for wood decay fungi.</title>
        <authorList>
            <person name="Riley R."/>
            <person name="Salamov A.A."/>
            <person name="Brown D.W."/>
            <person name="Nagy L.G."/>
            <person name="Floudas D."/>
            <person name="Held B.W."/>
            <person name="Levasseur A."/>
            <person name="Lombard V."/>
            <person name="Morin E."/>
            <person name="Otillar R."/>
            <person name="Lindquist E.A."/>
            <person name="Sun H."/>
            <person name="LaButti K.M."/>
            <person name="Schmutz J."/>
            <person name="Jabbour D."/>
            <person name="Luo H."/>
            <person name="Baker S.E."/>
            <person name="Pisabarro A.G."/>
            <person name="Walton J.D."/>
            <person name="Blanchette R.A."/>
            <person name="Henrissat B."/>
            <person name="Martin F."/>
            <person name="Cullen D."/>
            <person name="Hibbett D.S."/>
            <person name="Grigoriev I.V."/>
        </authorList>
    </citation>
    <scope>NUCLEOTIDE SEQUENCE [LARGE SCALE GENOMIC DNA]</scope>
    <source>
        <strain evidence="5">CBS 339.88</strain>
    </source>
</reference>
<dbReference type="EMBL" id="KL142370">
    <property type="protein sequence ID" value="KDR81422.1"/>
    <property type="molecule type" value="Genomic_DNA"/>
</dbReference>
<organism evidence="4 5">
    <name type="scientific">Galerina marginata (strain CBS 339.88)</name>
    <dbReference type="NCBI Taxonomy" id="685588"/>
    <lineage>
        <taxon>Eukaryota</taxon>
        <taxon>Fungi</taxon>
        <taxon>Dikarya</taxon>
        <taxon>Basidiomycota</taxon>
        <taxon>Agaricomycotina</taxon>
        <taxon>Agaricomycetes</taxon>
        <taxon>Agaricomycetidae</taxon>
        <taxon>Agaricales</taxon>
        <taxon>Agaricineae</taxon>
        <taxon>Strophariaceae</taxon>
        <taxon>Galerina</taxon>
    </lineage>
</organism>
<keyword evidence="5" id="KW-1185">Reference proteome</keyword>
<dbReference type="Gene3D" id="3.90.79.10">
    <property type="entry name" value="Nucleoside Triphosphate Pyrophosphohydrolase"/>
    <property type="match status" value="1"/>
</dbReference>
<evidence type="ECO:0000256" key="1">
    <source>
        <dbReference type="ARBA" id="ARBA00022801"/>
    </source>
</evidence>
<dbReference type="GO" id="GO:0006753">
    <property type="term" value="P:nucleoside phosphate metabolic process"/>
    <property type="evidence" value="ECO:0007669"/>
    <property type="project" value="TreeGrafter"/>
</dbReference>
<dbReference type="InterPro" id="IPR000086">
    <property type="entry name" value="NUDIX_hydrolase_dom"/>
</dbReference>
<dbReference type="InterPro" id="IPR020084">
    <property type="entry name" value="NUDIX_hydrolase_CS"/>
</dbReference>
<dbReference type="GO" id="GO:0005634">
    <property type="term" value="C:nucleus"/>
    <property type="evidence" value="ECO:0007669"/>
    <property type="project" value="TreeGrafter"/>
</dbReference>
<dbReference type="SUPFAM" id="SSF55811">
    <property type="entry name" value="Nudix"/>
    <property type="match status" value="1"/>
</dbReference>
<evidence type="ECO:0000256" key="2">
    <source>
        <dbReference type="RuleBase" id="RU003476"/>
    </source>
</evidence>
<name>A0A067TGE8_GALM3</name>
<feature type="domain" description="Nudix hydrolase" evidence="3">
    <location>
        <begin position="50"/>
        <end position="191"/>
    </location>
</feature>
<dbReference type="AlphaFoldDB" id="A0A067TGE8"/>
<dbReference type="PROSITE" id="PS51462">
    <property type="entry name" value="NUDIX"/>
    <property type="match status" value="1"/>
</dbReference>
<dbReference type="GO" id="GO:0047631">
    <property type="term" value="F:ADP-ribose diphosphatase activity"/>
    <property type="evidence" value="ECO:0007669"/>
    <property type="project" value="TreeGrafter"/>
</dbReference>
<dbReference type="PANTHER" id="PTHR11839">
    <property type="entry name" value="UDP/ADP-SUGAR PYROPHOSPHATASE"/>
    <property type="match status" value="1"/>
</dbReference>
<accession>A0A067TGE8</accession>
<dbReference type="FunFam" id="3.90.79.10:FF:000016">
    <property type="entry name" value="ADP-sugar pyrophosphatase isoform X1"/>
    <property type="match status" value="1"/>
</dbReference>
<dbReference type="CDD" id="cd18888">
    <property type="entry name" value="NUDIX_ADPRase_Nudt5"/>
    <property type="match status" value="1"/>
</dbReference>
<keyword evidence="1 2" id="KW-0378">Hydrolase</keyword>
<proteinExistence type="inferred from homology"/>
<gene>
    <name evidence="4" type="ORF">GALMADRAFT_113697</name>
</gene>
<sequence>MVHNTPKITATTDMSISEAKWITLKKITYTDQEGTERVWESAERKTRKSTGVDAVAVFATLRSKTNAFPVSTVVIEQYRPPIGKYIIELPAGLIDEGETAEQAAKRELFEETGYNATEVVEVSPVVVCDPGMTNANMQLVILDVVLENELTKPEPKLDPGEYIVTRVVEVAKLHAALQDYSKKGFVVDARLSHLAAGLELAQKIGIV</sequence>
<dbReference type="PROSITE" id="PS00893">
    <property type="entry name" value="NUDIX_BOX"/>
    <property type="match status" value="1"/>
</dbReference>
<comment type="similarity">
    <text evidence="2">Belongs to the Nudix hydrolase family.</text>
</comment>
<dbReference type="InterPro" id="IPR015797">
    <property type="entry name" value="NUDIX_hydrolase-like_dom_sf"/>
</dbReference>
<evidence type="ECO:0000313" key="5">
    <source>
        <dbReference type="Proteomes" id="UP000027222"/>
    </source>
</evidence>
<protein>
    <recommendedName>
        <fullName evidence="3">Nudix hydrolase domain-containing protein</fullName>
    </recommendedName>
</protein>
<dbReference type="OrthoDB" id="10249920at2759"/>
<evidence type="ECO:0000313" key="4">
    <source>
        <dbReference type="EMBL" id="KDR81422.1"/>
    </source>
</evidence>
<evidence type="ECO:0000259" key="3">
    <source>
        <dbReference type="PROSITE" id="PS51462"/>
    </source>
</evidence>